<gene>
    <name evidence="8" type="ORF">F5891DRAFT_1092422</name>
</gene>
<accession>A0AAD4DMT8</accession>
<dbReference type="PANTHER" id="PTHR42718">
    <property type="entry name" value="MAJOR FACILITATOR SUPERFAMILY MULTIDRUG TRANSPORTER MFSC"/>
    <property type="match status" value="1"/>
</dbReference>
<dbReference type="PROSITE" id="PS50850">
    <property type="entry name" value="MFS"/>
    <property type="match status" value="1"/>
</dbReference>
<proteinExistence type="predicted"/>
<evidence type="ECO:0000313" key="8">
    <source>
        <dbReference type="EMBL" id="KAG1883887.1"/>
    </source>
</evidence>
<dbReference type="GO" id="GO:0016020">
    <property type="term" value="C:membrane"/>
    <property type="evidence" value="ECO:0007669"/>
    <property type="project" value="UniProtKB-SubCell"/>
</dbReference>
<evidence type="ECO:0000256" key="6">
    <source>
        <dbReference type="SAM" id="Phobius"/>
    </source>
</evidence>
<keyword evidence="4 6" id="KW-1133">Transmembrane helix</keyword>
<evidence type="ECO:0000256" key="2">
    <source>
        <dbReference type="ARBA" id="ARBA00022448"/>
    </source>
</evidence>
<dbReference type="AlphaFoldDB" id="A0AAD4DMT8"/>
<evidence type="ECO:0000256" key="3">
    <source>
        <dbReference type="ARBA" id="ARBA00022692"/>
    </source>
</evidence>
<dbReference type="SUPFAM" id="SSF103473">
    <property type="entry name" value="MFS general substrate transporter"/>
    <property type="match status" value="1"/>
</dbReference>
<evidence type="ECO:0000256" key="1">
    <source>
        <dbReference type="ARBA" id="ARBA00004141"/>
    </source>
</evidence>
<dbReference type="Proteomes" id="UP001195769">
    <property type="component" value="Unassembled WGS sequence"/>
</dbReference>
<keyword evidence="9" id="KW-1185">Reference proteome</keyword>
<evidence type="ECO:0000256" key="4">
    <source>
        <dbReference type="ARBA" id="ARBA00022989"/>
    </source>
</evidence>
<dbReference type="PANTHER" id="PTHR42718:SF9">
    <property type="entry name" value="MAJOR FACILITATOR SUPERFAMILY MULTIDRUG TRANSPORTER MFSC"/>
    <property type="match status" value="1"/>
</dbReference>
<feature type="non-terminal residue" evidence="8">
    <location>
        <position position="155"/>
    </location>
</feature>
<protein>
    <submittedName>
        <fullName evidence="8">Major facilitator superfamily domain-containing protein</fullName>
    </submittedName>
</protein>
<dbReference type="Gene3D" id="1.20.1720.10">
    <property type="entry name" value="Multidrug resistance protein D"/>
    <property type="match status" value="1"/>
</dbReference>
<dbReference type="InterPro" id="IPR020846">
    <property type="entry name" value="MFS_dom"/>
</dbReference>
<dbReference type="EMBL" id="JABBWK010000468">
    <property type="protein sequence ID" value="KAG1883887.1"/>
    <property type="molecule type" value="Genomic_DNA"/>
</dbReference>
<dbReference type="GO" id="GO:0022857">
    <property type="term" value="F:transmembrane transporter activity"/>
    <property type="evidence" value="ECO:0007669"/>
    <property type="project" value="InterPro"/>
</dbReference>
<feature type="domain" description="Major facilitator superfamily (MFS) profile" evidence="7">
    <location>
        <begin position="1"/>
        <end position="155"/>
    </location>
</feature>
<name>A0AAD4DMT8_9AGAM</name>
<keyword evidence="2" id="KW-0813">Transport</keyword>
<comment type="caution">
    <text evidence="8">The sequence shown here is derived from an EMBL/GenBank/DDBJ whole genome shotgun (WGS) entry which is preliminary data.</text>
</comment>
<reference evidence="8" key="1">
    <citation type="journal article" date="2020" name="New Phytol.">
        <title>Comparative genomics reveals dynamic genome evolution in host specialist ectomycorrhizal fungi.</title>
        <authorList>
            <person name="Lofgren L.A."/>
            <person name="Nguyen N.H."/>
            <person name="Vilgalys R."/>
            <person name="Ruytinx J."/>
            <person name="Liao H.L."/>
            <person name="Branco S."/>
            <person name="Kuo A."/>
            <person name="LaButti K."/>
            <person name="Lipzen A."/>
            <person name="Andreopoulos W."/>
            <person name="Pangilinan J."/>
            <person name="Riley R."/>
            <person name="Hundley H."/>
            <person name="Na H."/>
            <person name="Barry K."/>
            <person name="Grigoriev I.V."/>
            <person name="Stajich J.E."/>
            <person name="Kennedy P.G."/>
        </authorList>
    </citation>
    <scope>NUCLEOTIDE SEQUENCE</scope>
    <source>
        <strain evidence="8">FC203</strain>
    </source>
</reference>
<keyword evidence="5 6" id="KW-0472">Membrane</keyword>
<feature type="transmembrane region" description="Helical" evidence="6">
    <location>
        <begin position="57"/>
        <end position="80"/>
    </location>
</feature>
<evidence type="ECO:0000259" key="7">
    <source>
        <dbReference type="PROSITE" id="PS50850"/>
    </source>
</evidence>
<dbReference type="RefSeq" id="XP_041216209.1">
    <property type="nucleotide sequence ID" value="XM_041363509.1"/>
</dbReference>
<comment type="subcellular location">
    <subcellularLocation>
        <location evidence="1">Membrane</location>
        <topology evidence="1">Multi-pass membrane protein</topology>
    </subcellularLocation>
</comment>
<evidence type="ECO:0000256" key="5">
    <source>
        <dbReference type="ARBA" id="ARBA00023136"/>
    </source>
</evidence>
<feature type="transmembrane region" description="Helical" evidence="6">
    <location>
        <begin position="122"/>
        <end position="140"/>
    </location>
</feature>
<keyword evidence="3 6" id="KW-0812">Transmembrane</keyword>
<dbReference type="InterPro" id="IPR036259">
    <property type="entry name" value="MFS_trans_sf"/>
</dbReference>
<evidence type="ECO:0000313" key="9">
    <source>
        <dbReference type="Proteomes" id="UP001195769"/>
    </source>
</evidence>
<feature type="transmembrane region" description="Helical" evidence="6">
    <location>
        <begin position="92"/>
        <end position="110"/>
    </location>
</feature>
<sequence length="155" mass="15725">MIGTLSQVAFSLGCGFAQSGTTLVILRAFQGIGAAATIPSSLGILAHAFPPSKMRSIAFATFAAGAPVGGAFGMLIGGILVQITSSHWRSTFYLVAVVSALTGVSGMISFDADVTSTEAVDWIGASVVTVGLVLIVFVLGQGEVASEGWKTPCKI</sequence>
<organism evidence="8 9">
    <name type="scientific">Suillus fuscotomentosus</name>
    <dbReference type="NCBI Taxonomy" id="1912939"/>
    <lineage>
        <taxon>Eukaryota</taxon>
        <taxon>Fungi</taxon>
        <taxon>Dikarya</taxon>
        <taxon>Basidiomycota</taxon>
        <taxon>Agaricomycotina</taxon>
        <taxon>Agaricomycetes</taxon>
        <taxon>Agaricomycetidae</taxon>
        <taxon>Boletales</taxon>
        <taxon>Suillineae</taxon>
        <taxon>Suillaceae</taxon>
        <taxon>Suillus</taxon>
    </lineage>
</organism>
<dbReference type="InterPro" id="IPR011701">
    <property type="entry name" value="MFS"/>
</dbReference>
<dbReference type="GeneID" id="64657807"/>
<dbReference type="Pfam" id="PF07690">
    <property type="entry name" value="MFS_1"/>
    <property type="match status" value="1"/>
</dbReference>